<evidence type="ECO:0000313" key="2">
    <source>
        <dbReference type="Proteomes" id="UP000026962"/>
    </source>
</evidence>
<dbReference type="Proteomes" id="UP000026962">
    <property type="component" value="Chromosome 12"/>
</dbReference>
<organism evidence="1">
    <name type="scientific">Oryza punctata</name>
    <name type="common">Red rice</name>
    <dbReference type="NCBI Taxonomy" id="4537"/>
    <lineage>
        <taxon>Eukaryota</taxon>
        <taxon>Viridiplantae</taxon>
        <taxon>Streptophyta</taxon>
        <taxon>Embryophyta</taxon>
        <taxon>Tracheophyta</taxon>
        <taxon>Spermatophyta</taxon>
        <taxon>Magnoliopsida</taxon>
        <taxon>Liliopsida</taxon>
        <taxon>Poales</taxon>
        <taxon>Poaceae</taxon>
        <taxon>BOP clade</taxon>
        <taxon>Oryzoideae</taxon>
        <taxon>Oryzeae</taxon>
        <taxon>Oryzinae</taxon>
        <taxon>Oryza</taxon>
    </lineage>
</organism>
<dbReference type="EnsemblPlants" id="OPUNC12G09950.1">
    <property type="protein sequence ID" value="OPUNC12G09950.1"/>
    <property type="gene ID" value="OPUNC12G09950"/>
</dbReference>
<dbReference type="AlphaFoldDB" id="A0A0E0MM52"/>
<dbReference type="HOGENOM" id="CLU_2577975_0_0_1"/>
<proteinExistence type="predicted"/>
<sequence length="81" mass="8807">MGIKRTSPPPPTQVKISVIIVQSAATYADVTSNLRSRENGCLPQNGAIVYSLAGRVKAELDIDTRLHNHGAKKHDKIKNTD</sequence>
<dbReference type="Gramene" id="OPUNC12G09950.1">
    <property type="protein sequence ID" value="OPUNC12G09950.1"/>
    <property type="gene ID" value="OPUNC12G09950"/>
</dbReference>
<accession>A0A0E0MM52</accession>
<keyword evidence="2" id="KW-1185">Reference proteome</keyword>
<reference evidence="1" key="2">
    <citation type="submission" date="2018-05" db="EMBL/GenBank/DDBJ databases">
        <title>OpunRS2 (Oryza punctata Reference Sequence Version 2).</title>
        <authorList>
            <person name="Zhang J."/>
            <person name="Kudrna D."/>
            <person name="Lee S."/>
            <person name="Talag J."/>
            <person name="Welchert J."/>
            <person name="Wing R.A."/>
        </authorList>
    </citation>
    <scope>NUCLEOTIDE SEQUENCE [LARGE SCALE GENOMIC DNA]</scope>
</reference>
<name>A0A0E0MM52_ORYPU</name>
<evidence type="ECO:0000313" key="1">
    <source>
        <dbReference type="EnsemblPlants" id="OPUNC12G09950.1"/>
    </source>
</evidence>
<reference evidence="1" key="1">
    <citation type="submission" date="2015-04" db="UniProtKB">
        <authorList>
            <consortium name="EnsemblPlants"/>
        </authorList>
    </citation>
    <scope>IDENTIFICATION</scope>
</reference>
<protein>
    <submittedName>
        <fullName evidence="1">Uncharacterized protein</fullName>
    </submittedName>
</protein>